<reference evidence="1 2" key="1">
    <citation type="journal article" date="2019" name="Sci. Rep.">
        <title>A high-quality genome of Eragrostis curvula grass provides insights into Poaceae evolution and supports new strategies to enhance forage quality.</title>
        <authorList>
            <person name="Carballo J."/>
            <person name="Santos B.A.C.M."/>
            <person name="Zappacosta D."/>
            <person name="Garbus I."/>
            <person name="Selva J.P."/>
            <person name="Gallo C.A."/>
            <person name="Diaz A."/>
            <person name="Albertini E."/>
            <person name="Caccamo M."/>
            <person name="Echenique V."/>
        </authorList>
    </citation>
    <scope>NUCLEOTIDE SEQUENCE [LARGE SCALE GENOMIC DNA]</scope>
    <source>
        <strain evidence="2">cv. Victoria</strain>
        <tissue evidence="1">Leaf</tissue>
    </source>
</reference>
<organism evidence="1 2">
    <name type="scientific">Eragrostis curvula</name>
    <name type="common">weeping love grass</name>
    <dbReference type="NCBI Taxonomy" id="38414"/>
    <lineage>
        <taxon>Eukaryota</taxon>
        <taxon>Viridiplantae</taxon>
        <taxon>Streptophyta</taxon>
        <taxon>Embryophyta</taxon>
        <taxon>Tracheophyta</taxon>
        <taxon>Spermatophyta</taxon>
        <taxon>Magnoliopsida</taxon>
        <taxon>Liliopsida</taxon>
        <taxon>Poales</taxon>
        <taxon>Poaceae</taxon>
        <taxon>PACMAD clade</taxon>
        <taxon>Chloridoideae</taxon>
        <taxon>Eragrostideae</taxon>
        <taxon>Eragrostidinae</taxon>
        <taxon>Eragrostis</taxon>
    </lineage>
</organism>
<dbReference type="Proteomes" id="UP000324897">
    <property type="component" value="Chromosome 2"/>
</dbReference>
<dbReference type="PANTHER" id="PTHR35161:SF1">
    <property type="entry name" value="OS02G0138300 PROTEIN"/>
    <property type="match status" value="1"/>
</dbReference>
<dbReference type="EMBL" id="RWGY01000013">
    <property type="protein sequence ID" value="TVU27409.1"/>
    <property type="molecule type" value="Genomic_DNA"/>
</dbReference>
<gene>
    <name evidence="1" type="ORF">EJB05_30018</name>
</gene>
<accession>A0A5J9UU60</accession>
<dbReference type="Gramene" id="TVU27409">
    <property type="protein sequence ID" value="TVU27409"/>
    <property type="gene ID" value="EJB05_30018"/>
</dbReference>
<dbReference type="AlphaFoldDB" id="A0A5J9UU60"/>
<dbReference type="PANTHER" id="PTHR35161">
    <property type="entry name" value="OS02G0303100 PROTEIN"/>
    <property type="match status" value="1"/>
</dbReference>
<keyword evidence="2" id="KW-1185">Reference proteome</keyword>
<comment type="caution">
    <text evidence="1">The sequence shown here is derived from an EMBL/GenBank/DDBJ whole genome shotgun (WGS) entry which is preliminary data.</text>
</comment>
<dbReference type="OrthoDB" id="592181at2759"/>
<proteinExistence type="predicted"/>
<evidence type="ECO:0000313" key="1">
    <source>
        <dbReference type="EMBL" id="TVU27409.1"/>
    </source>
</evidence>
<name>A0A5J9UU60_9POAL</name>
<evidence type="ECO:0000313" key="2">
    <source>
        <dbReference type="Proteomes" id="UP000324897"/>
    </source>
</evidence>
<protein>
    <submittedName>
        <fullName evidence="1">Uncharacterized protein</fullName>
    </submittedName>
</protein>
<sequence>MMLTHMKIFVTMIARNFSLLHHQFVTYVDSTEDIEESSAEGMCDAESYAKANPMLIQDPVLGTTRKVWRLSDEATRITRKLALMLRSHHSVASTSLLLCSSAGSVNLRGVRFTGKRFSIQRVRDDYRHLSSVLQGLIRVSGGYITKLPPDYKEFLTLLESDNLTMKDEFLIVNNPALLPMSNRFIHLVPFLHPVIRHCYII</sequence>
<feature type="non-terminal residue" evidence="1">
    <location>
        <position position="1"/>
    </location>
</feature>